<dbReference type="Proteomes" id="UP000679950">
    <property type="component" value="Unassembled WGS sequence"/>
</dbReference>
<reference evidence="3 4" key="1">
    <citation type="submission" date="2021-03" db="EMBL/GenBank/DDBJ databases">
        <title>Antimicrobial resistance genes in bacteria isolated from Japanese honey, and their potential for conferring macrolide and lincosamide resistance in the American foulbrood pathogen Paenibacillus larvae.</title>
        <authorList>
            <person name="Okamoto M."/>
            <person name="Kumagai M."/>
            <person name="Kanamori H."/>
            <person name="Takamatsu D."/>
        </authorList>
    </citation>
    <scope>NUCLEOTIDE SEQUENCE [LARGE SCALE GENOMIC DNA]</scope>
    <source>
        <strain evidence="3 4">J8TS2</strain>
    </source>
</reference>
<dbReference type="EMBL" id="BORB01000001">
    <property type="protein sequence ID" value="GIN55823.1"/>
    <property type="molecule type" value="Genomic_DNA"/>
</dbReference>
<gene>
    <name evidence="3" type="ORF">J8TS2_01420</name>
</gene>
<evidence type="ECO:0000313" key="3">
    <source>
        <dbReference type="EMBL" id="GIN55823.1"/>
    </source>
</evidence>
<sequence>MEQFIIFIIVAVVGLLFNRSKFNNQRQQSDHPRPVQTPPLQMEEEEDWEEPSPREQTTKARTLKEAADHLKDQPNFYKHQEEMEEKLRDLNREEKLHRKKVEAINTEGYDEEAQLEFELKQKDILNGIIMSEVLGPPRARKPYSSRRS</sequence>
<comment type="caution">
    <text evidence="3">The sequence shown here is derived from an EMBL/GenBank/DDBJ whole genome shotgun (WGS) entry which is preliminary data.</text>
</comment>
<name>A0ABQ4KCX4_9BACI</name>
<keyword evidence="1" id="KW-0175">Coiled coil</keyword>
<keyword evidence="4" id="KW-1185">Reference proteome</keyword>
<feature type="region of interest" description="Disordered" evidence="2">
    <location>
        <begin position="23"/>
        <end position="60"/>
    </location>
</feature>
<feature type="compositionally biased region" description="Basic and acidic residues" evidence="2">
    <location>
        <begin position="51"/>
        <end position="60"/>
    </location>
</feature>
<evidence type="ECO:0000256" key="2">
    <source>
        <dbReference type="SAM" id="MobiDB-lite"/>
    </source>
</evidence>
<evidence type="ECO:0000313" key="4">
    <source>
        <dbReference type="Proteomes" id="UP000679950"/>
    </source>
</evidence>
<protein>
    <submittedName>
        <fullName evidence="3">Uncharacterized protein</fullName>
    </submittedName>
</protein>
<dbReference type="RefSeq" id="WP_212964882.1">
    <property type="nucleotide sequence ID" value="NZ_BORB01000001.1"/>
</dbReference>
<evidence type="ECO:0000256" key="1">
    <source>
        <dbReference type="SAM" id="Coils"/>
    </source>
</evidence>
<feature type="coiled-coil region" evidence="1">
    <location>
        <begin position="80"/>
        <end position="107"/>
    </location>
</feature>
<organism evidence="3 4">
    <name type="scientific">Lederbergia ruris</name>
    <dbReference type="NCBI Taxonomy" id="217495"/>
    <lineage>
        <taxon>Bacteria</taxon>
        <taxon>Bacillati</taxon>
        <taxon>Bacillota</taxon>
        <taxon>Bacilli</taxon>
        <taxon>Bacillales</taxon>
        <taxon>Bacillaceae</taxon>
        <taxon>Lederbergia</taxon>
    </lineage>
</organism>
<proteinExistence type="predicted"/>
<accession>A0ABQ4KCX4</accession>